<reference evidence="5 6" key="1">
    <citation type="journal article" date="2018" name="Nat. Biotechnol.">
        <title>A standardized bacterial taxonomy based on genome phylogeny substantially revises the tree of life.</title>
        <authorList>
            <person name="Parks D.H."/>
            <person name="Chuvochina M."/>
            <person name="Waite D.W."/>
            <person name="Rinke C."/>
            <person name="Skarshewski A."/>
            <person name="Chaumeil P.A."/>
            <person name="Hugenholtz P."/>
        </authorList>
    </citation>
    <scope>NUCLEOTIDE SEQUENCE [LARGE SCALE GENOMIC DNA]</scope>
    <source>
        <strain evidence="5">UBA9158</strain>
    </source>
</reference>
<dbReference type="HAMAP" id="MF_00434">
    <property type="entry name" value="Pterin_4_alpha"/>
    <property type="match status" value="1"/>
</dbReference>
<dbReference type="PANTHER" id="PTHR12599">
    <property type="entry name" value="PTERIN-4-ALPHA-CARBINOLAMINE DEHYDRATASE"/>
    <property type="match status" value="1"/>
</dbReference>
<accession>A0A3C1KQU4</accession>
<evidence type="ECO:0000256" key="2">
    <source>
        <dbReference type="ARBA" id="ARBA00006472"/>
    </source>
</evidence>
<evidence type="ECO:0000313" key="5">
    <source>
        <dbReference type="EMBL" id="HAN29035.1"/>
    </source>
</evidence>
<sequence>MTEACSPSELDSSLAELNKHSNGAWCIKDGKLHREFSFPDFVAAFAFMAKVALLAERANHHPEWFNVYNKVVVDLTTHDADGISSKDFDLAREMSE</sequence>
<name>A0A3C1KQU4_9GAMM</name>
<dbReference type="EMBL" id="DMND01000207">
    <property type="protein sequence ID" value="HAN29035.1"/>
    <property type="molecule type" value="Genomic_DNA"/>
</dbReference>
<dbReference type="NCBIfam" id="NF002018">
    <property type="entry name" value="PRK00823.1-3"/>
    <property type="match status" value="1"/>
</dbReference>
<protein>
    <recommendedName>
        <fullName evidence="4">Putative pterin-4-alpha-carbinolamine dehydratase</fullName>
        <shortName evidence="4">PHS</shortName>
        <ecNumber evidence="4">4.2.1.96</ecNumber>
    </recommendedName>
    <alternativeName>
        <fullName evidence="4">4-alpha-hydroxy-tetrahydropterin dehydratase</fullName>
    </alternativeName>
    <alternativeName>
        <fullName evidence="4">Pterin carbinolamine dehydratase</fullName>
        <shortName evidence="4">PCD</shortName>
    </alternativeName>
</protein>
<dbReference type="AlphaFoldDB" id="A0A3C1KQU4"/>
<dbReference type="STRING" id="1121937.GCA_000423125_03099"/>
<dbReference type="Pfam" id="PF01329">
    <property type="entry name" value="Pterin_4a"/>
    <property type="match status" value="1"/>
</dbReference>
<dbReference type="Gene3D" id="3.30.1360.20">
    <property type="entry name" value="Transcriptional coactivator/pterin dehydratase"/>
    <property type="match status" value="1"/>
</dbReference>
<dbReference type="InterPro" id="IPR036428">
    <property type="entry name" value="PCD_sf"/>
</dbReference>
<dbReference type="EC" id="4.2.1.96" evidence="4"/>
<keyword evidence="3 4" id="KW-0456">Lyase</keyword>
<evidence type="ECO:0000256" key="3">
    <source>
        <dbReference type="ARBA" id="ARBA00023239"/>
    </source>
</evidence>
<dbReference type="GO" id="GO:0008124">
    <property type="term" value="F:4-alpha-hydroxytetrahydrobiopterin dehydratase activity"/>
    <property type="evidence" value="ECO:0007669"/>
    <property type="project" value="UniProtKB-UniRule"/>
</dbReference>
<evidence type="ECO:0000256" key="4">
    <source>
        <dbReference type="HAMAP-Rule" id="MF_00434"/>
    </source>
</evidence>
<comment type="caution">
    <text evidence="5">The sequence shown here is derived from an EMBL/GenBank/DDBJ whole genome shotgun (WGS) entry which is preliminary data.</text>
</comment>
<comment type="similarity">
    <text evidence="2 4">Belongs to the pterin-4-alpha-carbinolamine dehydratase family.</text>
</comment>
<comment type="catalytic activity">
    <reaction evidence="1 4">
        <text>(4aS,6R)-4a-hydroxy-L-erythro-5,6,7,8-tetrahydrobiopterin = (6R)-L-erythro-6,7-dihydrobiopterin + H2O</text>
        <dbReference type="Rhea" id="RHEA:11920"/>
        <dbReference type="ChEBI" id="CHEBI:15377"/>
        <dbReference type="ChEBI" id="CHEBI:15642"/>
        <dbReference type="ChEBI" id="CHEBI:43120"/>
        <dbReference type="EC" id="4.2.1.96"/>
    </reaction>
</comment>
<dbReference type="InterPro" id="IPR001533">
    <property type="entry name" value="Pterin_deHydtase"/>
</dbReference>
<dbReference type="SUPFAM" id="SSF55248">
    <property type="entry name" value="PCD-like"/>
    <property type="match status" value="1"/>
</dbReference>
<gene>
    <name evidence="5" type="ORF">DCP75_15190</name>
</gene>
<proteinExistence type="inferred from homology"/>
<organism evidence="5 6">
    <name type="scientific">Haliea salexigens</name>
    <dbReference type="NCBI Taxonomy" id="287487"/>
    <lineage>
        <taxon>Bacteria</taxon>
        <taxon>Pseudomonadati</taxon>
        <taxon>Pseudomonadota</taxon>
        <taxon>Gammaproteobacteria</taxon>
        <taxon>Cellvibrionales</taxon>
        <taxon>Halieaceae</taxon>
        <taxon>Haliea</taxon>
    </lineage>
</organism>
<evidence type="ECO:0000313" key="6">
    <source>
        <dbReference type="Proteomes" id="UP000259273"/>
    </source>
</evidence>
<dbReference type="PANTHER" id="PTHR12599:SF0">
    <property type="entry name" value="PTERIN-4-ALPHA-CARBINOLAMINE DEHYDRATASE"/>
    <property type="match status" value="1"/>
</dbReference>
<evidence type="ECO:0000256" key="1">
    <source>
        <dbReference type="ARBA" id="ARBA00001554"/>
    </source>
</evidence>
<dbReference type="GO" id="GO:0006729">
    <property type="term" value="P:tetrahydrobiopterin biosynthetic process"/>
    <property type="evidence" value="ECO:0007669"/>
    <property type="project" value="InterPro"/>
</dbReference>
<dbReference type="Proteomes" id="UP000259273">
    <property type="component" value="Unassembled WGS sequence"/>
</dbReference>